<comment type="cofactor">
    <cofactor evidence="1">
        <name>pyridoxal 5'-phosphate</name>
        <dbReference type="ChEBI" id="CHEBI:597326"/>
    </cofactor>
</comment>
<comment type="similarity">
    <text evidence="5">Belongs to the class-II pyridoxal-phosphate-dependent aminotransferase family. MalY/PatB cystathionine beta-lyase subfamily.</text>
</comment>
<dbReference type="InterPro" id="IPR004839">
    <property type="entry name" value="Aminotransferase_I/II_large"/>
</dbReference>
<dbReference type="PANTHER" id="PTHR43525:SF2">
    <property type="entry name" value="CYSTATHIONINE BETA-LYASE-RELATED"/>
    <property type="match status" value="1"/>
</dbReference>
<evidence type="ECO:0000256" key="4">
    <source>
        <dbReference type="ARBA" id="ARBA00023239"/>
    </source>
</evidence>
<dbReference type="InterPro" id="IPR015422">
    <property type="entry name" value="PyrdxlP-dep_Trfase_small"/>
</dbReference>
<reference evidence="7" key="1">
    <citation type="submission" date="2021-03" db="EMBL/GenBank/DDBJ databases">
        <title>Actinotalea soli sp. nov., isolated from soil.</title>
        <authorList>
            <person name="Ping W."/>
            <person name="Zhang J."/>
        </authorList>
    </citation>
    <scope>NUCLEOTIDE SEQUENCE</scope>
    <source>
        <strain evidence="7">BY-33</strain>
    </source>
</reference>
<protein>
    <recommendedName>
        <fullName evidence="2">cysteine-S-conjugate beta-lyase</fullName>
        <ecNumber evidence="2">4.4.1.13</ecNumber>
    </recommendedName>
</protein>
<dbReference type="InterPro" id="IPR015424">
    <property type="entry name" value="PyrdxlP-dep_Trfase"/>
</dbReference>
<evidence type="ECO:0000256" key="5">
    <source>
        <dbReference type="ARBA" id="ARBA00037974"/>
    </source>
</evidence>
<dbReference type="GO" id="GO:0008483">
    <property type="term" value="F:transaminase activity"/>
    <property type="evidence" value="ECO:0007669"/>
    <property type="project" value="UniProtKB-KW"/>
</dbReference>
<organism evidence="7 8">
    <name type="scientific">Actinotalea soli</name>
    <dbReference type="NCBI Taxonomy" id="2819234"/>
    <lineage>
        <taxon>Bacteria</taxon>
        <taxon>Bacillati</taxon>
        <taxon>Actinomycetota</taxon>
        <taxon>Actinomycetes</taxon>
        <taxon>Micrococcales</taxon>
        <taxon>Cellulomonadaceae</taxon>
        <taxon>Actinotalea</taxon>
    </lineage>
</organism>
<dbReference type="Gene3D" id="3.90.1150.10">
    <property type="entry name" value="Aspartate Aminotransferase, domain 1"/>
    <property type="match status" value="1"/>
</dbReference>
<dbReference type="EMBL" id="JAGEMK010000001">
    <property type="protein sequence ID" value="MBO1750876.1"/>
    <property type="molecule type" value="Genomic_DNA"/>
</dbReference>
<keyword evidence="4" id="KW-0456">Lyase</keyword>
<sequence>MSSSDAYEAPGAAELRRRGSLKWTALPAEIAAWVAESDLGTAPAVTAALHEAVRTEQLGYLPPALRRRLGEACAAWHHDRYGWEVAPGRIHPVADVLEALRVTVEHHSPTGSAVILPTPAYMPFVTAPEAWGRQVLQVPMTSAEGRPTLDLEALDDAFRQGGGLLVLVNPHNPTGRVLTVEEMRGITTVVERHGGRVFADEIHAPIVHPGHRHVPYASTSSAAAGHTVTATSASKAWNVPGLKCAQVILSNEADARVWDTHDKLSTHGASTLGVVANTAAYRDGGTWLGELLHRLDDHRAVLLETLRREAPQVAYRPPEGTYLAWLDLREALGPAATAPGAGLARGVLRATGVAVTDGADCGTVGRGFVRLNLAMPRPMVVEAAARLGRHLSELSPPTPPR</sequence>
<dbReference type="GO" id="GO:0047804">
    <property type="term" value="F:cysteine-S-conjugate beta-lyase activity"/>
    <property type="evidence" value="ECO:0007669"/>
    <property type="project" value="UniProtKB-EC"/>
</dbReference>
<gene>
    <name evidence="7" type="ORF">J4G33_03575</name>
</gene>
<keyword evidence="3" id="KW-0663">Pyridoxal phosphate</keyword>
<name>A0A939LN13_9CELL</name>
<evidence type="ECO:0000313" key="8">
    <source>
        <dbReference type="Proteomes" id="UP000664209"/>
    </source>
</evidence>
<keyword evidence="7" id="KW-0032">Aminotransferase</keyword>
<dbReference type="GO" id="GO:0030170">
    <property type="term" value="F:pyridoxal phosphate binding"/>
    <property type="evidence" value="ECO:0007669"/>
    <property type="project" value="InterPro"/>
</dbReference>
<dbReference type="InterPro" id="IPR015421">
    <property type="entry name" value="PyrdxlP-dep_Trfase_major"/>
</dbReference>
<keyword evidence="7" id="KW-0808">Transferase</keyword>
<dbReference type="Pfam" id="PF00155">
    <property type="entry name" value="Aminotran_1_2"/>
    <property type="match status" value="1"/>
</dbReference>
<dbReference type="EC" id="4.4.1.13" evidence="2"/>
<dbReference type="InterPro" id="IPR051798">
    <property type="entry name" value="Class-II_PLP-Dep_Aminotrans"/>
</dbReference>
<keyword evidence="8" id="KW-1185">Reference proteome</keyword>
<evidence type="ECO:0000313" key="7">
    <source>
        <dbReference type="EMBL" id="MBO1750876.1"/>
    </source>
</evidence>
<dbReference type="AlphaFoldDB" id="A0A939LN13"/>
<dbReference type="RefSeq" id="WP_208054487.1">
    <property type="nucleotide sequence ID" value="NZ_JAGEMK010000001.1"/>
</dbReference>
<dbReference type="Proteomes" id="UP000664209">
    <property type="component" value="Unassembled WGS sequence"/>
</dbReference>
<dbReference type="Gene3D" id="3.40.640.10">
    <property type="entry name" value="Type I PLP-dependent aspartate aminotransferase-like (Major domain)"/>
    <property type="match status" value="1"/>
</dbReference>
<evidence type="ECO:0000259" key="6">
    <source>
        <dbReference type="Pfam" id="PF00155"/>
    </source>
</evidence>
<evidence type="ECO:0000256" key="1">
    <source>
        <dbReference type="ARBA" id="ARBA00001933"/>
    </source>
</evidence>
<accession>A0A939LN13</accession>
<proteinExistence type="inferred from homology"/>
<evidence type="ECO:0000256" key="2">
    <source>
        <dbReference type="ARBA" id="ARBA00012224"/>
    </source>
</evidence>
<evidence type="ECO:0000256" key="3">
    <source>
        <dbReference type="ARBA" id="ARBA00022898"/>
    </source>
</evidence>
<dbReference type="CDD" id="cd00609">
    <property type="entry name" value="AAT_like"/>
    <property type="match status" value="1"/>
</dbReference>
<comment type="caution">
    <text evidence="7">The sequence shown here is derived from an EMBL/GenBank/DDBJ whole genome shotgun (WGS) entry which is preliminary data.</text>
</comment>
<dbReference type="PANTHER" id="PTHR43525">
    <property type="entry name" value="PROTEIN MALY"/>
    <property type="match status" value="1"/>
</dbReference>
<dbReference type="SUPFAM" id="SSF53383">
    <property type="entry name" value="PLP-dependent transferases"/>
    <property type="match status" value="1"/>
</dbReference>
<feature type="domain" description="Aminotransferase class I/classII large" evidence="6">
    <location>
        <begin position="41"/>
        <end position="387"/>
    </location>
</feature>